<evidence type="ECO:0000256" key="2">
    <source>
        <dbReference type="SAM" id="SignalP"/>
    </source>
</evidence>
<evidence type="ECO:0000313" key="3">
    <source>
        <dbReference type="EMBL" id="KPU80619.1"/>
    </source>
</evidence>
<gene>
    <name evidence="3" type="primary">Dana\GF27851</name>
    <name evidence="3" type="ORF">GF27851</name>
</gene>
<evidence type="ECO:0000313" key="4">
    <source>
        <dbReference type="Proteomes" id="UP000007801"/>
    </source>
</evidence>
<protein>
    <submittedName>
        <fullName evidence="3">Uncharacterized protein</fullName>
    </submittedName>
</protein>
<dbReference type="EMBL" id="CH902617">
    <property type="protein sequence ID" value="KPU80619.1"/>
    <property type="molecule type" value="Genomic_DNA"/>
</dbReference>
<keyword evidence="2" id="KW-0732">Signal</keyword>
<keyword evidence="4" id="KW-1185">Reference proteome</keyword>
<feature type="chain" id="PRO_5006155826" evidence="2">
    <location>
        <begin position="25"/>
        <end position="140"/>
    </location>
</feature>
<dbReference type="Proteomes" id="UP000007801">
    <property type="component" value="Unassembled WGS sequence"/>
</dbReference>
<feature type="signal peptide" evidence="2">
    <location>
        <begin position="1"/>
        <end position="24"/>
    </location>
</feature>
<feature type="compositionally biased region" description="Polar residues" evidence="1">
    <location>
        <begin position="63"/>
        <end position="79"/>
    </location>
</feature>
<dbReference type="AlphaFoldDB" id="A0A0P9CC00"/>
<feature type="region of interest" description="Disordered" evidence="1">
    <location>
        <begin position="63"/>
        <end position="84"/>
    </location>
</feature>
<organism evidence="3 4">
    <name type="scientific">Drosophila ananassae</name>
    <name type="common">Fruit fly</name>
    <dbReference type="NCBI Taxonomy" id="7217"/>
    <lineage>
        <taxon>Eukaryota</taxon>
        <taxon>Metazoa</taxon>
        <taxon>Ecdysozoa</taxon>
        <taxon>Arthropoda</taxon>
        <taxon>Hexapoda</taxon>
        <taxon>Insecta</taxon>
        <taxon>Pterygota</taxon>
        <taxon>Neoptera</taxon>
        <taxon>Endopterygota</taxon>
        <taxon>Diptera</taxon>
        <taxon>Brachycera</taxon>
        <taxon>Muscomorpha</taxon>
        <taxon>Ephydroidea</taxon>
        <taxon>Drosophilidae</taxon>
        <taxon>Drosophila</taxon>
        <taxon>Sophophora</taxon>
    </lineage>
</organism>
<sequence>MTAHLVVHLILTLLFAELFHIIEATNKNIKNNRQDVKDKSSLEGNQRDKTVFKIKPAENTYIQFNYNRQNGKNPTASSGNKKKEPQYFLNFEFNNYQNPKTAKDRQALSNKVKMRRTRKRLLPNGMPNPYNYFPLKGEDM</sequence>
<accession>A0A0P9CC00</accession>
<dbReference type="InParanoid" id="A0A0P9CC00"/>
<reference evidence="3 4" key="1">
    <citation type="journal article" date="2007" name="Nature">
        <title>Evolution of genes and genomes on the Drosophila phylogeny.</title>
        <authorList>
            <consortium name="Drosophila 12 Genomes Consortium"/>
            <person name="Clark A.G."/>
            <person name="Eisen M.B."/>
            <person name="Smith D.R."/>
            <person name="Bergman C.M."/>
            <person name="Oliver B."/>
            <person name="Markow T.A."/>
            <person name="Kaufman T.C."/>
            <person name="Kellis M."/>
            <person name="Gelbart W."/>
            <person name="Iyer V.N."/>
            <person name="Pollard D.A."/>
            <person name="Sackton T.B."/>
            <person name="Larracuente A.M."/>
            <person name="Singh N.D."/>
            <person name="Abad J.P."/>
            <person name="Abt D.N."/>
            <person name="Adryan B."/>
            <person name="Aguade M."/>
            <person name="Akashi H."/>
            <person name="Anderson W.W."/>
            <person name="Aquadro C.F."/>
            <person name="Ardell D.H."/>
            <person name="Arguello R."/>
            <person name="Artieri C.G."/>
            <person name="Barbash D.A."/>
            <person name="Barker D."/>
            <person name="Barsanti P."/>
            <person name="Batterham P."/>
            <person name="Batzoglou S."/>
            <person name="Begun D."/>
            <person name="Bhutkar A."/>
            <person name="Blanco E."/>
            <person name="Bosak S.A."/>
            <person name="Bradley R.K."/>
            <person name="Brand A.D."/>
            <person name="Brent M.R."/>
            <person name="Brooks A.N."/>
            <person name="Brown R.H."/>
            <person name="Butlin R.K."/>
            <person name="Caggese C."/>
            <person name="Calvi B.R."/>
            <person name="Bernardo de Carvalho A."/>
            <person name="Caspi A."/>
            <person name="Castrezana S."/>
            <person name="Celniker S.E."/>
            <person name="Chang J.L."/>
            <person name="Chapple C."/>
            <person name="Chatterji S."/>
            <person name="Chinwalla A."/>
            <person name="Civetta A."/>
            <person name="Clifton S.W."/>
            <person name="Comeron J.M."/>
            <person name="Costello J.C."/>
            <person name="Coyne J.A."/>
            <person name="Daub J."/>
            <person name="David R.G."/>
            <person name="Delcher A.L."/>
            <person name="Delehaunty K."/>
            <person name="Do C.B."/>
            <person name="Ebling H."/>
            <person name="Edwards K."/>
            <person name="Eickbush T."/>
            <person name="Evans J.D."/>
            <person name="Filipski A."/>
            <person name="Findeiss S."/>
            <person name="Freyhult E."/>
            <person name="Fulton L."/>
            <person name="Fulton R."/>
            <person name="Garcia A.C."/>
            <person name="Gardiner A."/>
            <person name="Garfield D.A."/>
            <person name="Garvin B.E."/>
            <person name="Gibson G."/>
            <person name="Gilbert D."/>
            <person name="Gnerre S."/>
            <person name="Godfrey J."/>
            <person name="Good R."/>
            <person name="Gotea V."/>
            <person name="Gravely B."/>
            <person name="Greenberg A.J."/>
            <person name="Griffiths-Jones S."/>
            <person name="Gross S."/>
            <person name="Guigo R."/>
            <person name="Gustafson E.A."/>
            <person name="Haerty W."/>
            <person name="Hahn M.W."/>
            <person name="Halligan D.L."/>
            <person name="Halpern A.L."/>
            <person name="Halter G.M."/>
            <person name="Han M.V."/>
            <person name="Heger A."/>
            <person name="Hillier L."/>
            <person name="Hinrichs A.S."/>
            <person name="Holmes I."/>
            <person name="Hoskins R.A."/>
            <person name="Hubisz M.J."/>
            <person name="Hultmark D."/>
            <person name="Huntley M.A."/>
            <person name="Jaffe D.B."/>
            <person name="Jagadeeshan S."/>
            <person name="Jeck W.R."/>
            <person name="Johnson J."/>
            <person name="Jones C.D."/>
            <person name="Jordan W.C."/>
            <person name="Karpen G.H."/>
            <person name="Kataoka E."/>
            <person name="Keightley P.D."/>
            <person name="Kheradpour P."/>
            <person name="Kirkness E.F."/>
            <person name="Koerich L.B."/>
            <person name="Kristiansen K."/>
            <person name="Kudrna D."/>
            <person name="Kulathinal R.J."/>
            <person name="Kumar S."/>
            <person name="Kwok R."/>
            <person name="Lander E."/>
            <person name="Langley C.H."/>
            <person name="Lapoint R."/>
            <person name="Lazzaro B.P."/>
            <person name="Lee S.J."/>
            <person name="Levesque L."/>
            <person name="Li R."/>
            <person name="Lin C.F."/>
            <person name="Lin M.F."/>
            <person name="Lindblad-Toh K."/>
            <person name="Llopart A."/>
            <person name="Long M."/>
            <person name="Low L."/>
            <person name="Lozovsky E."/>
            <person name="Lu J."/>
            <person name="Luo M."/>
            <person name="Machado C.A."/>
            <person name="Makalowski W."/>
            <person name="Marzo M."/>
            <person name="Matsuda M."/>
            <person name="Matzkin L."/>
            <person name="McAllister B."/>
            <person name="McBride C.S."/>
            <person name="McKernan B."/>
            <person name="McKernan K."/>
            <person name="Mendez-Lago M."/>
            <person name="Minx P."/>
            <person name="Mollenhauer M.U."/>
            <person name="Montooth K."/>
            <person name="Mount S.M."/>
            <person name="Mu X."/>
            <person name="Myers E."/>
            <person name="Negre B."/>
            <person name="Newfeld S."/>
            <person name="Nielsen R."/>
            <person name="Noor M.A."/>
            <person name="O'Grady P."/>
            <person name="Pachter L."/>
            <person name="Papaceit M."/>
            <person name="Parisi M.J."/>
            <person name="Parisi M."/>
            <person name="Parts L."/>
            <person name="Pedersen J.S."/>
            <person name="Pesole G."/>
            <person name="Phillippy A.M."/>
            <person name="Ponting C.P."/>
            <person name="Pop M."/>
            <person name="Porcelli D."/>
            <person name="Powell J.R."/>
            <person name="Prohaska S."/>
            <person name="Pruitt K."/>
            <person name="Puig M."/>
            <person name="Quesneville H."/>
            <person name="Ram K.R."/>
            <person name="Rand D."/>
            <person name="Rasmussen M.D."/>
            <person name="Reed L.K."/>
            <person name="Reenan R."/>
            <person name="Reily A."/>
            <person name="Remington K.A."/>
            <person name="Rieger T.T."/>
            <person name="Ritchie M.G."/>
            <person name="Robin C."/>
            <person name="Rogers Y.H."/>
            <person name="Rohde C."/>
            <person name="Rozas J."/>
            <person name="Rubenfield M.J."/>
            <person name="Ruiz A."/>
            <person name="Russo S."/>
            <person name="Salzberg S.L."/>
            <person name="Sanchez-Gracia A."/>
            <person name="Saranga D.J."/>
            <person name="Sato H."/>
            <person name="Schaeffer S.W."/>
            <person name="Schatz M.C."/>
            <person name="Schlenke T."/>
            <person name="Schwartz R."/>
            <person name="Segarra C."/>
            <person name="Singh R.S."/>
            <person name="Sirot L."/>
            <person name="Sirota M."/>
            <person name="Sisneros N.B."/>
            <person name="Smith C.D."/>
            <person name="Smith T.F."/>
            <person name="Spieth J."/>
            <person name="Stage D.E."/>
            <person name="Stark A."/>
            <person name="Stephan W."/>
            <person name="Strausberg R.L."/>
            <person name="Strempel S."/>
            <person name="Sturgill D."/>
            <person name="Sutton G."/>
            <person name="Sutton G.G."/>
            <person name="Tao W."/>
            <person name="Teichmann S."/>
            <person name="Tobari Y.N."/>
            <person name="Tomimura Y."/>
            <person name="Tsolas J.M."/>
            <person name="Valente V.L."/>
            <person name="Venter E."/>
            <person name="Venter J.C."/>
            <person name="Vicario S."/>
            <person name="Vieira F.G."/>
            <person name="Vilella A.J."/>
            <person name="Villasante A."/>
            <person name="Walenz B."/>
            <person name="Wang J."/>
            <person name="Wasserman M."/>
            <person name="Watts T."/>
            <person name="Wilson D."/>
            <person name="Wilson R.K."/>
            <person name="Wing R.A."/>
            <person name="Wolfner M.F."/>
            <person name="Wong A."/>
            <person name="Wong G.K."/>
            <person name="Wu C.I."/>
            <person name="Wu G."/>
            <person name="Yamamoto D."/>
            <person name="Yang H.P."/>
            <person name="Yang S.P."/>
            <person name="Yorke J.A."/>
            <person name="Yoshida K."/>
            <person name="Zdobnov E."/>
            <person name="Zhang P."/>
            <person name="Zhang Y."/>
            <person name="Zimin A.V."/>
            <person name="Baldwin J."/>
            <person name="Abdouelleil A."/>
            <person name="Abdulkadir J."/>
            <person name="Abebe A."/>
            <person name="Abera B."/>
            <person name="Abreu J."/>
            <person name="Acer S.C."/>
            <person name="Aftuck L."/>
            <person name="Alexander A."/>
            <person name="An P."/>
            <person name="Anderson E."/>
            <person name="Anderson S."/>
            <person name="Arachi H."/>
            <person name="Azer M."/>
            <person name="Bachantsang P."/>
            <person name="Barry A."/>
            <person name="Bayul T."/>
            <person name="Berlin A."/>
            <person name="Bessette D."/>
            <person name="Bloom T."/>
            <person name="Blye J."/>
            <person name="Boguslavskiy L."/>
            <person name="Bonnet C."/>
            <person name="Boukhgalter B."/>
            <person name="Bourzgui I."/>
            <person name="Brown A."/>
            <person name="Cahill P."/>
            <person name="Channer S."/>
            <person name="Cheshatsang Y."/>
            <person name="Chuda L."/>
            <person name="Citroen M."/>
            <person name="Collymore A."/>
            <person name="Cooke P."/>
            <person name="Costello M."/>
            <person name="D'Aco K."/>
            <person name="Daza R."/>
            <person name="De Haan G."/>
            <person name="DeGray S."/>
            <person name="DeMaso C."/>
            <person name="Dhargay N."/>
            <person name="Dooley K."/>
            <person name="Dooley E."/>
            <person name="Doricent M."/>
            <person name="Dorje P."/>
            <person name="Dorjee K."/>
            <person name="Dupes A."/>
            <person name="Elong R."/>
            <person name="Falk J."/>
            <person name="Farina A."/>
            <person name="Faro S."/>
            <person name="Ferguson D."/>
            <person name="Fisher S."/>
            <person name="Foley C.D."/>
            <person name="Franke A."/>
            <person name="Friedrich D."/>
            <person name="Gadbois L."/>
            <person name="Gearin G."/>
            <person name="Gearin C.R."/>
            <person name="Giannoukos G."/>
            <person name="Goode T."/>
            <person name="Graham J."/>
            <person name="Grandbois E."/>
            <person name="Grewal S."/>
            <person name="Gyaltsen K."/>
            <person name="Hafez N."/>
            <person name="Hagos B."/>
            <person name="Hall J."/>
            <person name="Henson C."/>
            <person name="Hollinger A."/>
            <person name="Honan T."/>
            <person name="Huard M.D."/>
            <person name="Hughes L."/>
            <person name="Hurhula B."/>
            <person name="Husby M.E."/>
            <person name="Kamat A."/>
            <person name="Kanga B."/>
            <person name="Kashin S."/>
            <person name="Khazanovich D."/>
            <person name="Kisner P."/>
            <person name="Lance K."/>
            <person name="Lara M."/>
            <person name="Lee W."/>
            <person name="Lennon N."/>
            <person name="Letendre F."/>
            <person name="LeVine R."/>
            <person name="Lipovsky A."/>
            <person name="Liu X."/>
            <person name="Liu J."/>
            <person name="Liu S."/>
            <person name="Lokyitsang T."/>
            <person name="Lokyitsang Y."/>
            <person name="Lubonja R."/>
            <person name="Lui A."/>
            <person name="MacDonald P."/>
            <person name="Magnisalis V."/>
            <person name="Maru K."/>
            <person name="Matthews C."/>
            <person name="McCusker W."/>
            <person name="McDonough S."/>
            <person name="Mehta T."/>
            <person name="Meldrim J."/>
            <person name="Meneus L."/>
            <person name="Mihai O."/>
            <person name="Mihalev A."/>
            <person name="Mihova T."/>
            <person name="Mittelman R."/>
            <person name="Mlenga V."/>
            <person name="Montmayeur A."/>
            <person name="Mulrain L."/>
            <person name="Navidi A."/>
            <person name="Naylor J."/>
            <person name="Negash T."/>
            <person name="Nguyen T."/>
            <person name="Nguyen N."/>
            <person name="Nicol R."/>
            <person name="Norbu C."/>
            <person name="Norbu N."/>
            <person name="Novod N."/>
            <person name="O'Neill B."/>
            <person name="Osman S."/>
            <person name="Markiewicz E."/>
            <person name="Oyono O.L."/>
            <person name="Patti C."/>
            <person name="Phunkhang P."/>
            <person name="Pierre F."/>
            <person name="Priest M."/>
            <person name="Raghuraman S."/>
            <person name="Rege F."/>
            <person name="Reyes R."/>
            <person name="Rise C."/>
            <person name="Rogov P."/>
            <person name="Ross K."/>
            <person name="Ryan E."/>
            <person name="Settipalli S."/>
            <person name="Shea T."/>
            <person name="Sherpa N."/>
            <person name="Shi L."/>
            <person name="Shih D."/>
            <person name="Sparrow T."/>
            <person name="Spaulding J."/>
            <person name="Stalker J."/>
            <person name="Stange-Thomann N."/>
            <person name="Stavropoulos S."/>
            <person name="Stone C."/>
            <person name="Strader C."/>
            <person name="Tesfaye S."/>
            <person name="Thomson T."/>
            <person name="Thoulutsang Y."/>
            <person name="Thoulutsang D."/>
            <person name="Topham K."/>
            <person name="Topping I."/>
            <person name="Tsamla T."/>
            <person name="Vassiliev H."/>
            <person name="Vo A."/>
            <person name="Wangchuk T."/>
            <person name="Wangdi T."/>
            <person name="Weiand M."/>
            <person name="Wilkinson J."/>
            <person name="Wilson A."/>
            <person name="Yadav S."/>
            <person name="Young G."/>
            <person name="Yu Q."/>
            <person name="Zembek L."/>
            <person name="Zhong D."/>
            <person name="Zimmer A."/>
            <person name="Zwirko Z."/>
            <person name="Jaffe D.B."/>
            <person name="Alvarez P."/>
            <person name="Brockman W."/>
            <person name="Butler J."/>
            <person name="Chin C."/>
            <person name="Gnerre S."/>
            <person name="Grabherr M."/>
            <person name="Kleber M."/>
            <person name="Mauceli E."/>
            <person name="MacCallum I."/>
        </authorList>
    </citation>
    <scope>NUCLEOTIDE SEQUENCE [LARGE SCALE GENOMIC DNA]</scope>
    <source>
        <strain evidence="4">Tucson 14024-0371.13</strain>
    </source>
</reference>
<proteinExistence type="predicted"/>
<name>A0A0P9CC00_DROAN</name>
<evidence type="ECO:0000256" key="1">
    <source>
        <dbReference type="SAM" id="MobiDB-lite"/>
    </source>
</evidence>